<feature type="region of interest" description="Disordered" evidence="1">
    <location>
        <begin position="181"/>
        <end position="227"/>
    </location>
</feature>
<accession>A0A6H0XS16</accession>
<sequence length="466" mass="50075">MPAGPGETLLTTVYADVHYYYRVAAPSQPQHDRFAKGSYVYLYYSATERRAKLEIANHAGTADQDAFFGYLDAVQYITYSSKHPTLCSMVLDQPRIKTQAEWHLPTWDERNEKRWAHKLHTVDLYFWTERDATAFMGRLNGIVPAEKLDIGDVARQAAPTEHKDSMSPVVQRLENTAIGAQFPPRAGSTTSAQSLPGPPTPASTASIPPPPQQPTPVAYNPAAPRHPNSYLIAKDTAATGRSYAQYSQQGGPSLQSTPQSSYFPGPPQAAAPPLQQRQASFGPQAGPPQGGPPPQQQQQRQPSFGPQAPATTQQPSFGPQAGSATQYASYPTNFGPGVTSPGPMSPGIYQHQPPTPSAPPSYASLPPPPSTSPPGQQSGQQAQVAGFSSYKYSSAPQAPAAPGHYNAAGAFTGSIHSQAYRPTEEEAAHGHHSKPQSKAQTEDKLGEKINKLEKGVSGFLKRLDKF</sequence>
<evidence type="ECO:0000313" key="3">
    <source>
        <dbReference type="Proteomes" id="UP000503462"/>
    </source>
</evidence>
<organism evidence="2 3">
    <name type="scientific">Peltaster fructicola</name>
    <dbReference type="NCBI Taxonomy" id="286661"/>
    <lineage>
        <taxon>Eukaryota</taxon>
        <taxon>Fungi</taxon>
        <taxon>Dikarya</taxon>
        <taxon>Ascomycota</taxon>
        <taxon>Pezizomycotina</taxon>
        <taxon>Dothideomycetes</taxon>
        <taxon>Dothideomycetes incertae sedis</taxon>
        <taxon>Peltaster</taxon>
    </lineage>
</organism>
<name>A0A6H0XS16_9PEZI</name>
<feature type="compositionally biased region" description="Pro residues" evidence="1">
    <location>
        <begin position="285"/>
        <end position="295"/>
    </location>
</feature>
<proteinExistence type="predicted"/>
<dbReference type="AlphaFoldDB" id="A0A6H0XS16"/>
<feature type="region of interest" description="Disordered" evidence="1">
    <location>
        <begin position="242"/>
        <end position="444"/>
    </location>
</feature>
<dbReference type="EMBL" id="CP051140">
    <property type="protein sequence ID" value="QIW97259.1"/>
    <property type="molecule type" value="Genomic_DNA"/>
</dbReference>
<protein>
    <submittedName>
        <fullName evidence="2">Uncharacterized protein</fullName>
    </submittedName>
</protein>
<feature type="compositionally biased region" description="Pro residues" evidence="1">
    <location>
        <begin position="353"/>
        <end position="372"/>
    </location>
</feature>
<dbReference type="Proteomes" id="UP000503462">
    <property type="component" value="Chromosome 2"/>
</dbReference>
<evidence type="ECO:0000313" key="2">
    <source>
        <dbReference type="EMBL" id="QIW97259.1"/>
    </source>
</evidence>
<keyword evidence="3" id="KW-1185">Reference proteome</keyword>
<feature type="compositionally biased region" description="Low complexity" evidence="1">
    <location>
        <begin position="271"/>
        <end position="284"/>
    </location>
</feature>
<feature type="compositionally biased region" description="Pro residues" evidence="1">
    <location>
        <begin position="196"/>
        <end position="214"/>
    </location>
</feature>
<gene>
    <name evidence="2" type="ORF">AMS68_002777</name>
</gene>
<dbReference type="OrthoDB" id="5408296at2759"/>
<reference evidence="2 3" key="1">
    <citation type="journal article" date="2016" name="Sci. Rep.">
        <title>Peltaster fructicola genome reveals evolution from an invasive phytopathogen to an ectophytic parasite.</title>
        <authorList>
            <person name="Xu C."/>
            <person name="Chen H."/>
            <person name="Gleason M.L."/>
            <person name="Xu J.R."/>
            <person name="Liu H."/>
            <person name="Zhang R."/>
            <person name="Sun G."/>
        </authorList>
    </citation>
    <scope>NUCLEOTIDE SEQUENCE [LARGE SCALE GENOMIC DNA]</scope>
    <source>
        <strain evidence="2 3">LNHT1506</strain>
    </source>
</reference>
<feature type="compositionally biased region" description="Low complexity" evidence="1">
    <location>
        <begin position="296"/>
        <end position="307"/>
    </location>
</feature>
<feature type="compositionally biased region" description="Polar residues" evidence="1">
    <location>
        <begin position="242"/>
        <end position="262"/>
    </location>
</feature>
<feature type="compositionally biased region" description="Low complexity" evidence="1">
    <location>
        <begin position="373"/>
        <end position="383"/>
    </location>
</feature>
<evidence type="ECO:0000256" key="1">
    <source>
        <dbReference type="SAM" id="MobiDB-lite"/>
    </source>
</evidence>
<feature type="compositionally biased region" description="Polar residues" evidence="1">
    <location>
        <begin position="309"/>
        <end position="332"/>
    </location>
</feature>